<dbReference type="Pfam" id="PF23579">
    <property type="entry name" value="ARM_TBCD"/>
    <property type="match status" value="1"/>
</dbReference>
<dbReference type="AlphaFoldDB" id="A0AAD7KH50"/>
<feature type="domain" description="Tubulin-folding cofactor D ARM repeats" evidence="4">
    <location>
        <begin position="323"/>
        <end position="519"/>
    </location>
</feature>
<proteinExistence type="predicted"/>
<dbReference type="Proteomes" id="UP001215598">
    <property type="component" value="Unassembled WGS sequence"/>
</dbReference>
<gene>
    <name evidence="5" type="ORF">B0H16DRAFT_1493096</name>
</gene>
<dbReference type="Pfam" id="PF25767">
    <property type="entry name" value="ARM_TBCD_2nd"/>
    <property type="match status" value="1"/>
</dbReference>
<evidence type="ECO:0000256" key="1">
    <source>
        <dbReference type="ARBA" id="ARBA00023186"/>
    </source>
</evidence>
<name>A0AAD7KH50_9AGAR</name>
<evidence type="ECO:0000259" key="4">
    <source>
        <dbReference type="Pfam" id="PF25767"/>
    </source>
</evidence>
<dbReference type="InterPro" id="IPR021133">
    <property type="entry name" value="HEAT_type_2"/>
</dbReference>
<feature type="domain" description="Tubulin-folding cofactor D C-terminal" evidence="3">
    <location>
        <begin position="872"/>
        <end position="1070"/>
    </location>
</feature>
<accession>A0AAD7KH50</accession>
<evidence type="ECO:0000313" key="5">
    <source>
        <dbReference type="EMBL" id="KAJ7784592.1"/>
    </source>
</evidence>
<dbReference type="InterPro" id="IPR058033">
    <property type="entry name" value="ARM_TBCD_2nd"/>
</dbReference>
<dbReference type="Pfam" id="PF12612">
    <property type="entry name" value="TFCD_C"/>
    <property type="match status" value="1"/>
</dbReference>
<evidence type="ECO:0000313" key="6">
    <source>
        <dbReference type="Proteomes" id="UP001215598"/>
    </source>
</evidence>
<sequence length="1160" mass="127636">MEEELLDEGRLFATFERHGEFTDAQAKLLALDLTETTTAEQEREEAALFRRLSDILDEYQEQAHLLDPFLEQLVEPVVVKIKGYAQNLSQSNTANDSVNPARIERVASLLYSYVKSRGYKTIIRFFPHEIADLALARACMNGIAHEPRQWALRYAVLLWLALICIIPFDLAQFDENTDGETADALEALARPFLGRAGLERDGAALLLARLYMRKDTRSRFGAFMGWVDLCVADAADAFTVIGVLQVLCEVAKAGPADLIQAHAPRFFAIASAVEASDVLNANTIVRKFKTKLLARIPLRILPPTSNATRRKGRALTGNDVTVPESVQEDEIDVPEEVEVVLEQLFKSLQDKDTIVRWSAAKAVARISERLPAEFADQVLETLMGLFAIHSIVAASLYDLPAIAESTWHGACLACAEMARRGLVANAALPTLIEWLSKALYFDLRKGAHSIGSSVRDAAAYVLWALARAQDPAALAPHAESLARRLVTVALFDREIHIRRAASAAFQEHVGRTSLFAHGIDVLRKTDFYAVSVKRNAFLVAAPQVAEHVEYRGFLFDHLLNVTARHWDVSMRRLGAQSLRLICGADLSELGPLVIKRAAKLLESADNTDLHGALLALTEIAAAYRGSDLPPDEQERILREAFGCLSLIPERVLLGPRNELVTAAACSLLARTITRTEIDLQTKSGVPNWRKLLDFGLKHRSTPVQEAAAEAMGAVSKLVDCAVVINRLILELKTGSFASQQNLGRVLGVVDYDRFPTCLPDALRCLLECVGAAPPAIKFAVEARRNCYAAIPQVLLTVIPRLSQHMSAETFNALLDAMLHGLEDYTIDERGDVGSWIRVACLRGLTAFCEILIPNASTIPAFDDYFPSSKYHGIIAGVLKQGVERLDNVRQDAGDCFQTLLRLTPPDVRDGYAWAPMGLPLLRELFSGESEIMGWKDGARLFPKAVRLLDISLYRPSILAGLVLSLGSKTESTQRPVGLSLVEYSKGLALTGDGHAEMGYNLVTLAGDLLRHARANFTSNSVVVPVLQTFNVLLEADALRRLSEDSQGEASLQDLVSVATRNVARLKSIQRIHESMKIVVNTLAFPTLFERCVASLPDFLAHHFPSIRSDASEYLYVVLQGADLGRETDEVEEVLLETEWSAPDIEVARGASARLKALFLE</sequence>
<protein>
    <submittedName>
        <fullName evidence="5">TBCD protein</fullName>
    </submittedName>
</protein>
<evidence type="ECO:0000256" key="2">
    <source>
        <dbReference type="PROSITE-ProRule" id="PRU00103"/>
    </source>
</evidence>
<dbReference type="InterPro" id="IPR022577">
    <property type="entry name" value="TBCD_C"/>
</dbReference>
<dbReference type="PANTHER" id="PTHR12658:SF0">
    <property type="entry name" value="TUBULIN-SPECIFIC CHAPERONE D"/>
    <property type="match status" value="1"/>
</dbReference>
<keyword evidence="1" id="KW-0143">Chaperone</keyword>
<reference evidence="5" key="1">
    <citation type="submission" date="2023-03" db="EMBL/GenBank/DDBJ databases">
        <title>Massive genome expansion in bonnet fungi (Mycena s.s.) driven by repeated elements and novel gene families across ecological guilds.</title>
        <authorList>
            <consortium name="Lawrence Berkeley National Laboratory"/>
            <person name="Harder C.B."/>
            <person name="Miyauchi S."/>
            <person name="Viragh M."/>
            <person name="Kuo A."/>
            <person name="Thoen E."/>
            <person name="Andreopoulos B."/>
            <person name="Lu D."/>
            <person name="Skrede I."/>
            <person name="Drula E."/>
            <person name="Henrissat B."/>
            <person name="Morin E."/>
            <person name="Kohler A."/>
            <person name="Barry K."/>
            <person name="LaButti K."/>
            <person name="Morin E."/>
            <person name="Salamov A."/>
            <person name="Lipzen A."/>
            <person name="Mereny Z."/>
            <person name="Hegedus B."/>
            <person name="Baldrian P."/>
            <person name="Stursova M."/>
            <person name="Weitz H."/>
            <person name="Taylor A."/>
            <person name="Grigoriev I.V."/>
            <person name="Nagy L.G."/>
            <person name="Martin F."/>
            <person name="Kauserud H."/>
        </authorList>
    </citation>
    <scope>NUCLEOTIDE SEQUENCE</scope>
    <source>
        <strain evidence="5">CBHHK182m</strain>
    </source>
</reference>
<dbReference type="PANTHER" id="PTHR12658">
    <property type="entry name" value="BETA-TUBULIN COFACTOR D"/>
    <property type="match status" value="1"/>
</dbReference>
<dbReference type="InterPro" id="IPR016024">
    <property type="entry name" value="ARM-type_fold"/>
</dbReference>
<dbReference type="PROSITE" id="PS50077">
    <property type="entry name" value="HEAT_REPEAT"/>
    <property type="match status" value="1"/>
</dbReference>
<dbReference type="GO" id="GO:0007023">
    <property type="term" value="P:post-chaperonin tubulin folding pathway"/>
    <property type="evidence" value="ECO:0007669"/>
    <property type="project" value="InterPro"/>
</dbReference>
<comment type="caution">
    <text evidence="5">The sequence shown here is derived from an EMBL/GenBank/DDBJ whole genome shotgun (WGS) entry which is preliminary data.</text>
</comment>
<dbReference type="Gene3D" id="1.25.10.10">
    <property type="entry name" value="Leucine-rich Repeat Variant"/>
    <property type="match status" value="2"/>
</dbReference>
<dbReference type="SUPFAM" id="SSF48371">
    <property type="entry name" value="ARM repeat"/>
    <property type="match status" value="2"/>
</dbReference>
<dbReference type="InterPro" id="IPR033162">
    <property type="entry name" value="TBCD"/>
</dbReference>
<organism evidence="5 6">
    <name type="scientific">Mycena metata</name>
    <dbReference type="NCBI Taxonomy" id="1033252"/>
    <lineage>
        <taxon>Eukaryota</taxon>
        <taxon>Fungi</taxon>
        <taxon>Dikarya</taxon>
        <taxon>Basidiomycota</taxon>
        <taxon>Agaricomycotina</taxon>
        <taxon>Agaricomycetes</taxon>
        <taxon>Agaricomycetidae</taxon>
        <taxon>Agaricales</taxon>
        <taxon>Marasmiineae</taxon>
        <taxon>Mycenaceae</taxon>
        <taxon>Mycena</taxon>
    </lineage>
</organism>
<feature type="repeat" description="HEAT" evidence="2">
    <location>
        <begin position="340"/>
        <end position="377"/>
    </location>
</feature>
<dbReference type="GO" id="GO:0007021">
    <property type="term" value="P:tubulin complex assembly"/>
    <property type="evidence" value="ECO:0007669"/>
    <property type="project" value="InterPro"/>
</dbReference>
<dbReference type="GO" id="GO:0048487">
    <property type="term" value="F:beta-tubulin binding"/>
    <property type="evidence" value="ECO:0007669"/>
    <property type="project" value="InterPro"/>
</dbReference>
<dbReference type="InterPro" id="IPR011989">
    <property type="entry name" value="ARM-like"/>
</dbReference>
<keyword evidence="6" id="KW-1185">Reference proteome</keyword>
<dbReference type="GO" id="GO:0005096">
    <property type="term" value="F:GTPase activator activity"/>
    <property type="evidence" value="ECO:0007669"/>
    <property type="project" value="InterPro"/>
</dbReference>
<evidence type="ECO:0000259" key="3">
    <source>
        <dbReference type="Pfam" id="PF12612"/>
    </source>
</evidence>
<dbReference type="EMBL" id="JARKIB010000002">
    <property type="protein sequence ID" value="KAJ7784592.1"/>
    <property type="molecule type" value="Genomic_DNA"/>
</dbReference>
<dbReference type="GO" id="GO:0000226">
    <property type="term" value="P:microtubule cytoskeleton organization"/>
    <property type="evidence" value="ECO:0007669"/>
    <property type="project" value="TreeGrafter"/>
</dbReference>